<dbReference type="EMBL" id="JAKZGP010000056">
    <property type="protein sequence ID" value="MCH7411052.1"/>
    <property type="molecule type" value="Genomic_DNA"/>
</dbReference>
<sequence>MENSLEESGERKLQCSDVSKCFQLLESILDGNDVPDSKEILKSKLAKCQPCFEHFHLEQAIKEVLRNKCTKHEVPSELVANIRQKIEEIK</sequence>
<evidence type="ECO:0000313" key="2">
    <source>
        <dbReference type="Proteomes" id="UP001165489"/>
    </source>
</evidence>
<proteinExistence type="predicted"/>
<gene>
    <name evidence="1" type="ORF">MM239_16720</name>
</gene>
<reference evidence="1" key="1">
    <citation type="submission" date="2022-03" db="EMBL/GenBank/DDBJ databases">
        <title>De novo assembled genomes of Belliella spp. (Cyclobacteriaceae) strains.</title>
        <authorList>
            <person name="Szabo A."/>
            <person name="Korponai K."/>
            <person name="Felfoldi T."/>
        </authorList>
    </citation>
    <scope>NUCLEOTIDE SEQUENCE</scope>
    <source>
        <strain evidence="1">DSM 111904</strain>
    </source>
</reference>
<keyword evidence="2" id="KW-1185">Reference proteome</keyword>
<organism evidence="1 2">
    <name type="scientific">Belliella filtrata</name>
    <dbReference type="NCBI Taxonomy" id="2923435"/>
    <lineage>
        <taxon>Bacteria</taxon>
        <taxon>Pseudomonadati</taxon>
        <taxon>Bacteroidota</taxon>
        <taxon>Cytophagia</taxon>
        <taxon>Cytophagales</taxon>
        <taxon>Cyclobacteriaceae</taxon>
        <taxon>Belliella</taxon>
    </lineage>
</organism>
<protein>
    <submittedName>
        <fullName evidence="1">Anti-sigma factor</fullName>
    </submittedName>
</protein>
<comment type="caution">
    <text evidence="1">The sequence shown here is derived from an EMBL/GenBank/DDBJ whole genome shotgun (WGS) entry which is preliminary data.</text>
</comment>
<name>A0ABS9V3R0_9BACT</name>
<accession>A0ABS9V3R0</accession>
<dbReference type="RefSeq" id="WP_241349405.1">
    <property type="nucleotide sequence ID" value="NZ_JAKZGP010000056.1"/>
</dbReference>
<dbReference type="Proteomes" id="UP001165489">
    <property type="component" value="Unassembled WGS sequence"/>
</dbReference>
<evidence type="ECO:0000313" key="1">
    <source>
        <dbReference type="EMBL" id="MCH7411052.1"/>
    </source>
</evidence>